<reference evidence="2" key="1">
    <citation type="journal article" date="2020" name="Stud. Mycol.">
        <title>101 Dothideomycetes genomes: a test case for predicting lifestyles and emergence of pathogens.</title>
        <authorList>
            <person name="Haridas S."/>
            <person name="Albert R."/>
            <person name="Binder M."/>
            <person name="Bloem J."/>
            <person name="Labutti K."/>
            <person name="Salamov A."/>
            <person name="Andreopoulos B."/>
            <person name="Baker S."/>
            <person name="Barry K."/>
            <person name="Bills G."/>
            <person name="Bluhm B."/>
            <person name="Cannon C."/>
            <person name="Castanera R."/>
            <person name="Culley D."/>
            <person name="Daum C."/>
            <person name="Ezra D."/>
            <person name="Gonzalez J."/>
            <person name="Henrissat B."/>
            <person name="Kuo A."/>
            <person name="Liang C."/>
            <person name="Lipzen A."/>
            <person name="Lutzoni F."/>
            <person name="Magnuson J."/>
            <person name="Mondo S."/>
            <person name="Nolan M."/>
            <person name="Ohm R."/>
            <person name="Pangilinan J."/>
            <person name="Park H.-J."/>
            <person name="Ramirez L."/>
            <person name="Alfaro M."/>
            <person name="Sun H."/>
            <person name="Tritt A."/>
            <person name="Yoshinaga Y."/>
            <person name="Zwiers L.-H."/>
            <person name="Turgeon B."/>
            <person name="Goodwin S."/>
            <person name="Spatafora J."/>
            <person name="Crous P."/>
            <person name="Grigoriev I."/>
        </authorList>
    </citation>
    <scope>NUCLEOTIDE SEQUENCE</scope>
    <source>
        <strain evidence="2">CBS 122367</strain>
    </source>
</reference>
<feature type="compositionally biased region" description="Polar residues" evidence="1">
    <location>
        <begin position="32"/>
        <end position="43"/>
    </location>
</feature>
<proteinExistence type="predicted"/>
<accession>A0A6G1ID78</accession>
<dbReference type="EMBL" id="MU005642">
    <property type="protein sequence ID" value="KAF2675990.1"/>
    <property type="molecule type" value="Genomic_DNA"/>
</dbReference>
<gene>
    <name evidence="2" type="ORF">K458DRAFT_397397</name>
</gene>
<feature type="compositionally biased region" description="Polar residues" evidence="1">
    <location>
        <begin position="146"/>
        <end position="158"/>
    </location>
</feature>
<dbReference type="AlphaFoldDB" id="A0A6G1ID78"/>
<feature type="compositionally biased region" description="Polar residues" evidence="1">
    <location>
        <begin position="121"/>
        <end position="130"/>
    </location>
</feature>
<name>A0A6G1ID78_9PLEO</name>
<keyword evidence="3" id="KW-1185">Reference proteome</keyword>
<evidence type="ECO:0000256" key="1">
    <source>
        <dbReference type="SAM" id="MobiDB-lite"/>
    </source>
</evidence>
<feature type="region of interest" description="Disordered" evidence="1">
    <location>
        <begin position="32"/>
        <end position="209"/>
    </location>
</feature>
<feature type="compositionally biased region" description="Low complexity" evidence="1">
    <location>
        <begin position="195"/>
        <end position="209"/>
    </location>
</feature>
<organism evidence="2 3">
    <name type="scientific">Lentithecium fluviatile CBS 122367</name>
    <dbReference type="NCBI Taxonomy" id="1168545"/>
    <lineage>
        <taxon>Eukaryota</taxon>
        <taxon>Fungi</taxon>
        <taxon>Dikarya</taxon>
        <taxon>Ascomycota</taxon>
        <taxon>Pezizomycotina</taxon>
        <taxon>Dothideomycetes</taxon>
        <taxon>Pleosporomycetidae</taxon>
        <taxon>Pleosporales</taxon>
        <taxon>Massarineae</taxon>
        <taxon>Lentitheciaceae</taxon>
        <taxon>Lentithecium</taxon>
    </lineage>
</organism>
<dbReference type="Proteomes" id="UP000799291">
    <property type="component" value="Unassembled WGS sequence"/>
</dbReference>
<feature type="compositionally biased region" description="Basic and acidic residues" evidence="1">
    <location>
        <begin position="45"/>
        <end position="70"/>
    </location>
</feature>
<evidence type="ECO:0000313" key="3">
    <source>
        <dbReference type="Proteomes" id="UP000799291"/>
    </source>
</evidence>
<protein>
    <submittedName>
        <fullName evidence="2">Uncharacterized protein</fullName>
    </submittedName>
</protein>
<sequence length="209" mass="22568">MQWFQSTRTEAGTCPVCRHRFWQEAIGGAQATQMHGQLSATSIRRNRDGGREWEQDSGRDTYQTDHEYKKPGAGGGWIATLSDAEPDDYTDSDSSGGDGWTTPNPAPATSPRNNHPHHTSQTRGISSWNTHAAPPSSRHPPSHRSNTAALVDTSQNLNLIKPGQAPPSPLYDDYRTDARPFGIDWRRMNGNPGTGASADADAGAGSAFG</sequence>
<evidence type="ECO:0000313" key="2">
    <source>
        <dbReference type="EMBL" id="KAF2675990.1"/>
    </source>
</evidence>